<sequence length="186" mass="20598">MMVSPTYVIIHKVIKALLGILKRLHRARRVDLLIVAVARGPKGLVAKTPDAKKQEFRKYLETSGVVDALTKVLVGLYEEGEKPSNAVDYVKRFLGAPTGVDVDSIRAENEQLKQTNAELRKTIEELKKRWQQALLRFVLTRAGVSEIGAVVPVTLLQCAWERGGFRLATELHFSVLLPESAVVAAS</sequence>
<evidence type="ECO:0000313" key="1">
    <source>
        <dbReference type="EMBL" id="KAI9907936.1"/>
    </source>
</evidence>
<dbReference type="Proteomes" id="UP001163321">
    <property type="component" value="Chromosome 8"/>
</dbReference>
<organism evidence="1 2">
    <name type="scientific">Peronosclerospora sorghi</name>
    <dbReference type="NCBI Taxonomy" id="230839"/>
    <lineage>
        <taxon>Eukaryota</taxon>
        <taxon>Sar</taxon>
        <taxon>Stramenopiles</taxon>
        <taxon>Oomycota</taxon>
        <taxon>Peronosporomycetes</taxon>
        <taxon>Peronosporales</taxon>
        <taxon>Peronosporaceae</taxon>
        <taxon>Peronosclerospora</taxon>
    </lineage>
</organism>
<comment type="caution">
    <text evidence="1">The sequence shown here is derived from an EMBL/GenBank/DDBJ whole genome shotgun (WGS) entry which is preliminary data.</text>
</comment>
<keyword evidence="2" id="KW-1185">Reference proteome</keyword>
<protein>
    <submittedName>
        <fullName evidence="1">Uncharacterized protein</fullName>
    </submittedName>
</protein>
<proteinExistence type="predicted"/>
<accession>A0ACC0VQ95</accession>
<reference evidence="1 2" key="1">
    <citation type="journal article" date="2022" name="bioRxiv">
        <title>The genome of the oomycete Peronosclerospora sorghi, a cosmopolitan pathogen of maize and sorghum, is inflated with dispersed pseudogenes.</title>
        <authorList>
            <person name="Fletcher K."/>
            <person name="Martin F."/>
            <person name="Isakeit T."/>
            <person name="Cavanaugh K."/>
            <person name="Magill C."/>
            <person name="Michelmore R."/>
        </authorList>
    </citation>
    <scope>NUCLEOTIDE SEQUENCE [LARGE SCALE GENOMIC DNA]</scope>
    <source>
        <strain evidence="1">P6</strain>
    </source>
</reference>
<name>A0ACC0VQ95_9STRA</name>
<gene>
    <name evidence="1" type="ORF">PsorP6_003229</name>
</gene>
<evidence type="ECO:0000313" key="2">
    <source>
        <dbReference type="Proteomes" id="UP001163321"/>
    </source>
</evidence>
<dbReference type="EMBL" id="CM047587">
    <property type="protein sequence ID" value="KAI9907936.1"/>
    <property type="molecule type" value="Genomic_DNA"/>
</dbReference>